<dbReference type="RefSeq" id="WP_109573536.1">
    <property type="nucleotide sequence ID" value="NZ_UHJL01000005.1"/>
</dbReference>
<feature type="domain" description="ABC-type transport auxiliary lipoprotein component" evidence="2">
    <location>
        <begin position="43"/>
        <end position="185"/>
    </location>
</feature>
<sequence length="198" mass="22336">MFKANRLLAVAALLSVFTLTGCLGGSTEPSRYYTVSAESISIAGATSDARIHVKKFTIDPAYQRTNIVYRESPYDFMFYDLDLWATRPEQMLTQVAGEYLIKSNMFKSVDLKPMGKPDFELLGNVDAIEEIDEGSSQEAHLAVQLTFRKVGEDAPLWEKRYDERQSMNKRDAHSAAEALSKLYAKYMQDALENIAKVK</sequence>
<evidence type="ECO:0000256" key="1">
    <source>
        <dbReference type="SAM" id="SignalP"/>
    </source>
</evidence>
<keyword evidence="3" id="KW-0449">Lipoprotein</keyword>
<evidence type="ECO:0000313" key="3">
    <source>
        <dbReference type="EMBL" id="SUQ25894.1"/>
    </source>
</evidence>
<dbReference type="SUPFAM" id="SSF159594">
    <property type="entry name" value="XCC0632-like"/>
    <property type="match status" value="1"/>
</dbReference>
<keyword evidence="1" id="KW-0732">Signal</keyword>
<dbReference type="Gene3D" id="3.40.50.10610">
    <property type="entry name" value="ABC-type transport auxiliary lipoprotein component"/>
    <property type="match status" value="1"/>
</dbReference>
<dbReference type="Proteomes" id="UP000255423">
    <property type="component" value="Unassembled WGS sequence"/>
</dbReference>
<evidence type="ECO:0000313" key="4">
    <source>
        <dbReference type="Proteomes" id="UP000255423"/>
    </source>
</evidence>
<dbReference type="Pfam" id="PF03886">
    <property type="entry name" value="ABC_trans_aux"/>
    <property type="match status" value="1"/>
</dbReference>
<proteinExistence type="predicted"/>
<dbReference type="EMBL" id="UHJL01000005">
    <property type="protein sequence ID" value="SUQ25894.1"/>
    <property type="molecule type" value="Genomic_DNA"/>
</dbReference>
<gene>
    <name evidence="3" type="ORF">SAMN05661053_2696</name>
</gene>
<dbReference type="AlphaFoldDB" id="A0A380S8Q0"/>
<reference evidence="3 4" key="1">
    <citation type="submission" date="2017-08" db="EMBL/GenBank/DDBJ databases">
        <authorList>
            <person name="de Groot N.N."/>
        </authorList>
    </citation>
    <scope>NUCLEOTIDE SEQUENCE [LARGE SCALE GENOMIC DNA]</scope>
    <source>
        <strain evidence="3 4">HM2</strain>
    </source>
</reference>
<evidence type="ECO:0000259" key="2">
    <source>
        <dbReference type="Pfam" id="PF03886"/>
    </source>
</evidence>
<dbReference type="InterPro" id="IPR005586">
    <property type="entry name" value="ABC_trans_aux"/>
</dbReference>
<protein>
    <submittedName>
        <fullName evidence="3">ABC-type transport auxiliary lipoprotein component</fullName>
    </submittedName>
</protein>
<organism evidence="3 4">
    <name type="scientific">Fibrobacter succinogenes</name>
    <name type="common">Bacteroides succinogenes</name>
    <dbReference type="NCBI Taxonomy" id="833"/>
    <lineage>
        <taxon>Bacteria</taxon>
        <taxon>Pseudomonadati</taxon>
        <taxon>Fibrobacterota</taxon>
        <taxon>Fibrobacteria</taxon>
        <taxon>Fibrobacterales</taxon>
        <taxon>Fibrobacteraceae</taxon>
        <taxon>Fibrobacter</taxon>
    </lineage>
</organism>
<dbReference type="PROSITE" id="PS51257">
    <property type="entry name" value="PROKAR_LIPOPROTEIN"/>
    <property type="match status" value="1"/>
</dbReference>
<name>A0A380S8Q0_FIBSU</name>
<accession>A0A380S8Q0</accession>
<feature type="chain" id="PRO_5016871042" evidence="1">
    <location>
        <begin position="22"/>
        <end position="198"/>
    </location>
</feature>
<feature type="signal peptide" evidence="1">
    <location>
        <begin position="1"/>
        <end position="21"/>
    </location>
</feature>